<dbReference type="FunFam" id="3.30.730.10:FF:000001">
    <property type="entry name" value="Ethylene-responsive transcription factor 2"/>
    <property type="match status" value="1"/>
</dbReference>
<evidence type="ECO:0000256" key="2">
    <source>
        <dbReference type="ARBA" id="ARBA00022745"/>
    </source>
</evidence>
<evidence type="ECO:0000256" key="9">
    <source>
        <dbReference type="SAM" id="MobiDB-lite"/>
    </source>
</evidence>
<evidence type="ECO:0000313" key="12">
    <source>
        <dbReference type="Proteomes" id="UP001152484"/>
    </source>
</evidence>
<dbReference type="PANTHER" id="PTHR31190">
    <property type="entry name" value="DNA-BINDING DOMAIN"/>
    <property type="match status" value="1"/>
</dbReference>
<keyword evidence="2" id="KW-0936">Ethylene signaling pathway</keyword>
<sequence>MATFDEVSALQQIRNYLLGEFSPKGFTFANQLSYSPANGVFSSSQSGSNPSETASYEPPLTISDCSQGSIDFDDNSLNFQENLFDLESNSTMNFEQNDNKFSNFESYSQIIDLTSPKIQHNSTAPTRKPPLKIDLPPADKIERTTVQIQLPAEENKRYRGVRRRPWGKYAAEIRDPKRRGSRAWLGTFDTAVEAAKAYDRAAFRIRGSKAILNFPLEASRLKTEESQAAGDGCMKPERDAEETGVVKNDAAEEWPPTPSNWNAVWDQNFNGMCDLPPLSPHSPFGYPQMAVM</sequence>
<dbReference type="PANTHER" id="PTHR31190:SF499">
    <property type="entry name" value="ETHYLENE-RESPONSIVE TRANSCRIPTION FACTOR ERF105"/>
    <property type="match status" value="1"/>
</dbReference>
<dbReference type="PRINTS" id="PR00367">
    <property type="entry name" value="ETHRSPELEMNT"/>
</dbReference>
<evidence type="ECO:0000259" key="10">
    <source>
        <dbReference type="PROSITE" id="PS51032"/>
    </source>
</evidence>
<dbReference type="GO" id="GO:0006952">
    <property type="term" value="P:defense response"/>
    <property type="evidence" value="ECO:0007669"/>
    <property type="project" value="UniProtKB-KW"/>
</dbReference>
<evidence type="ECO:0000256" key="3">
    <source>
        <dbReference type="ARBA" id="ARBA00022821"/>
    </source>
</evidence>
<dbReference type="GO" id="GO:0000976">
    <property type="term" value="F:transcription cis-regulatory region binding"/>
    <property type="evidence" value="ECO:0007669"/>
    <property type="project" value="UniProtKB-ARBA"/>
</dbReference>
<keyword evidence="7" id="KW-0804">Transcription</keyword>
<evidence type="ECO:0000313" key="11">
    <source>
        <dbReference type="EMBL" id="CAH9086557.1"/>
    </source>
</evidence>
<dbReference type="InterPro" id="IPR036955">
    <property type="entry name" value="AP2/ERF_dom_sf"/>
</dbReference>
<dbReference type="OrthoDB" id="674504at2759"/>
<dbReference type="AlphaFoldDB" id="A0A9P1E8C9"/>
<gene>
    <name evidence="11" type="ORF">CEURO_LOCUS9677</name>
</gene>
<keyword evidence="12" id="KW-1185">Reference proteome</keyword>
<keyword evidence="3" id="KW-0611">Plant defense</keyword>
<dbReference type="CDD" id="cd00018">
    <property type="entry name" value="AP2"/>
    <property type="match status" value="1"/>
</dbReference>
<evidence type="ECO:0000256" key="1">
    <source>
        <dbReference type="ARBA" id="ARBA00004123"/>
    </source>
</evidence>
<evidence type="ECO:0000256" key="8">
    <source>
        <dbReference type="ARBA" id="ARBA00023242"/>
    </source>
</evidence>
<evidence type="ECO:0000256" key="6">
    <source>
        <dbReference type="ARBA" id="ARBA00023159"/>
    </source>
</evidence>
<protein>
    <recommendedName>
        <fullName evidence="10">AP2/ERF domain-containing protein</fullName>
    </recommendedName>
</protein>
<dbReference type="SUPFAM" id="SSF54171">
    <property type="entry name" value="DNA-binding domain"/>
    <property type="match status" value="1"/>
</dbReference>
<proteinExistence type="predicted"/>
<keyword evidence="8" id="KW-0539">Nucleus</keyword>
<evidence type="ECO:0000256" key="5">
    <source>
        <dbReference type="ARBA" id="ARBA00023125"/>
    </source>
</evidence>
<feature type="compositionally biased region" description="Polar residues" evidence="9">
    <location>
        <begin position="40"/>
        <end position="54"/>
    </location>
</feature>
<dbReference type="Gene3D" id="3.30.730.10">
    <property type="entry name" value="AP2/ERF domain"/>
    <property type="match status" value="1"/>
</dbReference>
<evidence type="ECO:0000256" key="7">
    <source>
        <dbReference type="ARBA" id="ARBA00023163"/>
    </source>
</evidence>
<feature type="region of interest" description="Disordered" evidence="9">
    <location>
        <begin position="223"/>
        <end position="258"/>
    </location>
</feature>
<dbReference type="Proteomes" id="UP001152484">
    <property type="component" value="Unassembled WGS sequence"/>
</dbReference>
<name>A0A9P1E8C9_CUSEU</name>
<dbReference type="GO" id="GO:0005634">
    <property type="term" value="C:nucleus"/>
    <property type="evidence" value="ECO:0007669"/>
    <property type="project" value="UniProtKB-SubCell"/>
</dbReference>
<feature type="domain" description="AP2/ERF" evidence="10">
    <location>
        <begin position="157"/>
        <end position="215"/>
    </location>
</feature>
<dbReference type="GO" id="GO:0003700">
    <property type="term" value="F:DNA-binding transcription factor activity"/>
    <property type="evidence" value="ECO:0007669"/>
    <property type="project" value="InterPro"/>
</dbReference>
<dbReference type="InterPro" id="IPR016177">
    <property type="entry name" value="DNA-bd_dom_sf"/>
</dbReference>
<dbReference type="InterPro" id="IPR044808">
    <property type="entry name" value="ERF_plant"/>
</dbReference>
<comment type="caution">
    <text evidence="11">The sequence shown here is derived from an EMBL/GenBank/DDBJ whole genome shotgun (WGS) entry which is preliminary data.</text>
</comment>
<dbReference type="EMBL" id="CAMAPE010000019">
    <property type="protein sequence ID" value="CAH9086557.1"/>
    <property type="molecule type" value="Genomic_DNA"/>
</dbReference>
<accession>A0A9P1E8C9</accession>
<organism evidence="11 12">
    <name type="scientific">Cuscuta europaea</name>
    <name type="common">European dodder</name>
    <dbReference type="NCBI Taxonomy" id="41803"/>
    <lineage>
        <taxon>Eukaryota</taxon>
        <taxon>Viridiplantae</taxon>
        <taxon>Streptophyta</taxon>
        <taxon>Embryophyta</taxon>
        <taxon>Tracheophyta</taxon>
        <taxon>Spermatophyta</taxon>
        <taxon>Magnoliopsida</taxon>
        <taxon>eudicotyledons</taxon>
        <taxon>Gunneridae</taxon>
        <taxon>Pentapetalae</taxon>
        <taxon>asterids</taxon>
        <taxon>lamiids</taxon>
        <taxon>Solanales</taxon>
        <taxon>Convolvulaceae</taxon>
        <taxon>Cuscuteae</taxon>
        <taxon>Cuscuta</taxon>
        <taxon>Cuscuta subgen. Cuscuta</taxon>
    </lineage>
</organism>
<dbReference type="Pfam" id="PF00847">
    <property type="entry name" value="AP2"/>
    <property type="match status" value="1"/>
</dbReference>
<dbReference type="GO" id="GO:0009873">
    <property type="term" value="P:ethylene-activated signaling pathway"/>
    <property type="evidence" value="ECO:0007669"/>
    <property type="project" value="UniProtKB-KW"/>
</dbReference>
<keyword evidence="4" id="KW-0805">Transcription regulation</keyword>
<feature type="region of interest" description="Disordered" evidence="9">
    <location>
        <begin position="40"/>
        <end position="60"/>
    </location>
</feature>
<keyword evidence="5" id="KW-0238">DNA-binding</keyword>
<reference evidence="11" key="1">
    <citation type="submission" date="2022-07" db="EMBL/GenBank/DDBJ databases">
        <authorList>
            <person name="Macas J."/>
            <person name="Novak P."/>
            <person name="Neumann P."/>
        </authorList>
    </citation>
    <scope>NUCLEOTIDE SEQUENCE</scope>
</reference>
<dbReference type="InterPro" id="IPR001471">
    <property type="entry name" value="AP2/ERF_dom"/>
</dbReference>
<dbReference type="PROSITE" id="PS51032">
    <property type="entry name" value="AP2_ERF"/>
    <property type="match status" value="1"/>
</dbReference>
<dbReference type="SMART" id="SM00380">
    <property type="entry name" value="AP2"/>
    <property type="match status" value="1"/>
</dbReference>
<keyword evidence="6" id="KW-0010">Activator</keyword>
<evidence type="ECO:0000256" key="4">
    <source>
        <dbReference type="ARBA" id="ARBA00023015"/>
    </source>
</evidence>
<comment type="subcellular location">
    <subcellularLocation>
        <location evidence="1">Nucleus</location>
    </subcellularLocation>
</comment>